<dbReference type="Proteomes" id="UP000664800">
    <property type="component" value="Unassembled WGS sequence"/>
</dbReference>
<evidence type="ECO:0000259" key="6">
    <source>
        <dbReference type="PROSITE" id="PS51007"/>
    </source>
</evidence>
<feature type="signal peptide" evidence="5">
    <location>
        <begin position="1"/>
        <end position="29"/>
    </location>
</feature>
<name>A0A8I1MTV7_THIA3</name>
<feature type="chain" id="PRO_5034963818" evidence="5">
    <location>
        <begin position="30"/>
        <end position="169"/>
    </location>
</feature>
<reference evidence="7" key="1">
    <citation type="submission" date="2021-02" db="EMBL/GenBank/DDBJ databases">
        <title>Thiocyanate and organic carbon inputs drive convergent selection for specific autotrophic Afipia and Thiobacillus strains within complex microbiomes.</title>
        <authorList>
            <person name="Huddy R.J."/>
            <person name="Sachdeva R."/>
            <person name="Kadzinga F."/>
            <person name="Kantor R.S."/>
            <person name="Harrison S.T.L."/>
            <person name="Banfield J.F."/>
        </authorList>
    </citation>
    <scope>NUCLEOTIDE SEQUENCE</scope>
    <source>
        <strain evidence="7">SCN18_13_7_16_R3_B_64_19</strain>
    </source>
</reference>
<sequence>MFQLKRSSKSLIPALCMTALALSAGSAFAATAPAGKFTATAKVSSIDEAAAQGAQIFANDTFGTKQTWVPTNAFSSHLMTCAACHTDGGKTEGTTPAGAHLPSLIGAAANYPKFKAKKHAVYTLERQIVHCVRAGIVGKPPAYNSPEMIDLVAYLTQLSKGATMGQQFK</sequence>
<organism evidence="7 8">
    <name type="scientific">Thiomonas arsenitoxydans (strain DSM 22701 / CIP 110005 / 3As)</name>
    <dbReference type="NCBI Taxonomy" id="426114"/>
    <lineage>
        <taxon>Bacteria</taxon>
        <taxon>Pseudomonadati</taxon>
        <taxon>Pseudomonadota</taxon>
        <taxon>Betaproteobacteria</taxon>
        <taxon>Burkholderiales</taxon>
        <taxon>Thiomonas</taxon>
    </lineage>
</organism>
<dbReference type="AlphaFoldDB" id="A0A8I1MTV7"/>
<keyword evidence="3 4" id="KW-0408">Iron</keyword>
<dbReference type="SUPFAM" id="SSF46626">
    <property type="entry name" value="Cytochrome c"/>
    <property type="match status" value="1"/>
</dbReference>
<evidence type="ECO:0000256" key="3">
    <source>
        <dbReference type="ARBA" id="ARBA00023004"/>
    </source>
</evidence>
<dbReference type="GO" id="GO:0020037">
    <property type="term" value="F:heme binding"/>
    <property type="evidence" value="ECO:0007669"/>
    <property type="project" value="InterPro"/>
</dbReference>
<dbReference type="GO" id="GO:0009055">
    <property type="term" value="F:electron transfer activity"/>
    <property type="evidence" value="ECO:0007669"/>
    <property type="project" value="InterPro"/>
</dbReference>
<protein>
    <submittedName>
        <fullName evidence="7">C-type cytochrome</fullName>
    </submittedName>
</protein>
<evidence type="ECO:0000313" key="8">
    <source>
        <dbReference type="Proteomes" id="UP000664800"/>
    </source>
</evidence>
<keyword evidence="2 4" id="KW-0479">Metal-binding</keyword>
<dbReference type="InterPro" id="IPR009056">
    <property type="entry name" value="Cyt_c-like_dom"/>
</dbReference>
<dbReference type="Pfam" id="PF21342">
    <property type="entry name" value="SoxA-TsdA_cyt-c"/>
    <property type="match status" value="1"/>
</dbReference>
<dbReference type="PROSITE" id="PS51007">
    <property type="entry name" value="CYTC"/>
    <property type="match status" value="1"/>
</dbReference>
<accession>A0A8I1MTV7</accession>
<comment type="caution">
    <text evidence="7">The sequence shown here is derived from an EMBL/GenBank/DDBJ whole genome shotgun (WGS) entry which is preliminary data.</text>
</comment>
<dbReference type="GO" id="GO:0046872">
    <property type="term" value="F:metal ion binding"/>
    <property type="evidence" value="ECO:0007669"/>
    <property type="project" value="UniProtKB-KW"/>
</dbReference>
<dbReference type="EMBL" id="JAFKMR010000013">
    <property type="protein sequence ID" value="MBN8743681.1"/>
    <property type="molecule type" value="Genomic_DNA"/>
</dbReference>
<keyword evidence="5" id="KW-0732">Signal</keyword>
<dbReference type="Gene3D" id="1.10.760.10">
    <property type="entry name" value="Cytochrome c-like domain"/>
    <property type="match status" value="1"/>
</dbReference>
<dbReference type="InterPro" id="IPR036909">
    <property type="entry name" value="Cyt_c-like_dom_sf"/>
</dbReference>
<evidence type="ECO:0000256" key="5">
    <source>
        <dbReference type="SAM" id="SignalP"/>
    </source>
</evidence>
<evidence type="ECO:0000256" key="1">
    <source>
        <dbReference type="ARBA" id="ARBA00022617"/>
    </source>
</evidence>
<proteinExistence type="predicted"/>
<evidence type="ECO:0000256" key="2">
    <source>
        <dbReference type="ARBA" id="ARBA00022723"/>
    </source>
</evidence>
<gene>
    <name evidence="7" type="ORF">J0I24_05170</name>
</gene>
<evidence type="ECO:0000313" key="7">
    <source>
        <dbReference type="EMBL" id="MBN8743681.1"/>
    </source>
</evidence>
<feature type="domain" description="Cytochrome c" evidence="6">
    <location>
        <begin position="48"/>
        <end position="159"/>
    </location>
</feature>
<keyword evidence="1 4" id="KW-0349">Heme</keyword>
<evidence type="ECO:0000256" key="4">
    <source>
        <dbReference type="PROSITE-ProRule" id="PRU00433"/>
    </source>
</evidence>
<dbReference type="RefSeq" id="WP_156054025.1">
    <property type="nucleotide sequence ID" value="NZ_JAFKMQ010000031.1"/>
</dbReference>